<gene>
    <name evidence="4" type="ORF">JS533_003220</name>
</gene>
<keyword evidence="5" id="KW-1185">Reference proteome</keyword>
<evidence type="ECO:0000313" key="5">
    <source>
        <dbReference type="Proteomes" id="UP000710815"/>
    </source>
</evidence>
<feature type="domain" description="ChlI/MoxR AAA lid" evidence="3">
    <location>
        <begin position="331"/>
        <end position="401"/>
    </location>
</feature>
<sequence>MGIDPPFDDMTCLSDQTRLSAMPSAEHAGGGVPAVAAFAPPDDTIVGTSPVARPGTQADTRPGVRPTALRNVRANGASPRPAASRDPARATAAMPRHGGMSRFEESFRLLTDAIAEALVGKPEPVRLCVTALLAGGHVLIEDEPGTGKTQLARALAHAIRVPFKRIQFTPDLLPSDITGVTLYDGANGTFSFRPGPVFASVVLADEINRASPKTQSALLEVMEERQVTVDGTSHAVPDPFLVVATQNPSDQLGTYGLPEAQMDRFLIRTSIGHPGHEAGLGILRQMDVEDRAGEVRPVWTAADVADMRSAARRVHVEDSLLEYAMRLVESARRCEQVVSGPSTRGAVALVRCARIRAASEGRSYVLPDDVRDLTVPVLAHRLVMSSKALFEGLTAQSVVERVLEDVPVPSSRLAAGL</sequence>
<dbReference type="Proteomes" id="UP000710815">
    <property type="component" value="Unassembled WGS sequence"/>
</dbReference>
<organism evidence="4 5">
    <name type="scientific">Bifidobacterium amazonense</name>
    <dbReference type="NCBI Taxonomy" id="2809027"/>
    <lineage>
        <taxon>Bacteria</taxon>
        <taxon>Bacillati</taxon>
        <taxon>Actinomycetota</taxon>
        <taxon>Actinomycetes</taxon>
        <taxon>Bifidobacteriales</taxon>
        <taxon>Bifidobacteriaceae</taxon>
        <taxon>Bifidobacterium</taxon>
    </lineage>
</organism>
<reference evidence="4 5" key="2">
    <citation type="journal article" date="2021" name="Syst. Appl. Microbiol.">
        <title>Phylogenetic classification of ten novel species belonging to the genus Bifidobacterium comprising B. phasiani sp. nov., B. pongonis sp. nov., B. saguinibicoloris sp. nov., B. colobi sp. nov., B. simiiventris sp. nov., B. santillanense sp. nov., B. miconis sp. nov., B. amazonense sp. nov., B. pluvialisilvae sp. nov., and B. miconisargentati sp. nov.</title>
        <authorList>
            <person name="Lugli G.A."/>
            <person name="Calvete-Torre I."/>
            <person name="Alessandri G."/>
            <person name="Milani C."/>
            <person name="Turroni F."/>
            <person name="Laiolo P."/>
            <person name="Ossiprandi M.C."/>
            <person name="Margolles A."/>
            <person name="Ruiz L."/>
            <person name="Ventura M."/>
        </authorList>
    </citation>
    <scope>NUCLEOTIDE SEQUENCE [LARGE SCALE GENOMIC DNA]</scope>
    <source>
        <strain evidence="4 5">MA1</strain>
    </source>
</reference>
<evidence type="ECO:0000313" key="4">
    <source>
        <dbReference type="EMBL" id="MCH9275287.1"/>
    </source>
</evidence>
<name>A0ABS9VT70_9BIFI</name>
<feature type="domain" description="ATPase AAA-3" evidence="2">
    <location>
        <begin position="137"/>
        <end position="267"/>
    </location>
</feature>
<accession>A0ABS9VT70</accession>
<evidence type="ECO:0000259" key="2">
    <source>
        <dbReference type="Pfam" id="PF07726"/>
    </source>
</evidence>
<evidence type="ECO:0000256" key="1">
    <source>
        <dbReference type="SAM" id="MobiDB-lite"/>
    </source>
</evidence>
<dbReference type="InterPro" id="IPR041628">
    <property type="entry name" value="ChlI/MoxR_AAA_lid"/>
</dbReference>
<proteinExistence type="predicted"/>
<dbReference type="Gene3D" id="3.40.50.300">
    <property type="entry name" value="P-loop containing nucleotide triphosphate hydrolases"/>
    <property type="match status" value="1"/>
</dbReference>
<protein>
    <submittedName>
        <fullName evidence="4">MoxR family ATPase</fullName>
    </submittedName>
</protein>
<dbReference type="RefSeq" id="WP_241513091.1">
    <property type="nucleotide sequence ID" value="NZ_JAFEJT020000008.1"/>
</dbReference>
<dbReference type="PANTHER" id="PTHR42759">
    <property type="entry name" value="MOXR FAMILY PROTEIN"/>
    <property type="match status" value="1"/>
</dbReference>
<dbReference type="Gene3D" id="1.10.8.80">
    <property type="entry name" value="Magnesium chelatase subunit I, C-Terminal domain"/>
    <property type="match status" value="1"/>
</dbReference>
<dbReference type="Pfam" id="PF17863">
    <property type="entry name" value="AAA_lid_2"/>
    <property type="match status" value="1"/>
</dbReference>
<evidence type="ECO:0000259" key="3">
    <source>
        <dbReference type="Pfam" id="PF17863"/>
    </source>
</evidence>
<feature type="region of interest" description="Disordered" evidence="1">
    <location>
        <begin position="74"/>
        <end position="95"/>
    </location>
</feature>
<dbReference type="PANTHER" id="PTHR42759:SF5">
    <property type="entry name" value="METHANOL DEHYDROGENASE REGULATOR"/>
    <property type="match status" value="1"/>
</dbReference>
<dbReference type="InterPro" id="IPR050764">
    <property type="entry name" value="CbbQ/NirQ/NorQ/GpvN"/>
</dbReference>
<dbReference type="SUPFAM" id="SSF52540">
    <property type="entry name" value="P-loop containing nucleoside triphosphate hydrolases"/>
    <property type="match status" value="1"/>
</dbReference>
<reference evidence="4 5" key="1">
    <citation type="journal article" date="2021" name="Environ. Microbiol.">
        <title>Genetic insights into the dark matter of the mammalian gut microbiota through targeted genome reconstruction.</title>
        <authorList>
            <person name="Lugli G.A."/>
            <person name="Alessandri G."/>
            <person name="Milani C."/>
            <person name="Viappiani A."/>
            <person name="Fontana F."/>
            <person name="Tarracchini C."/>
            <person name="Mancabelli L."/>
            <person name="Argentini C."/>
            <person name="Ruiz L."/>
            <person name="Margolles A."/>
            <person name="van Sinderen D."/>
            <person name="Turroni F."/>
            <person name="Ventura M."/>
        </authorList>
    </citation>
    <scope>NUCLEOTIDE SEQUENCE [LARGE SCALE GENOMIC DNA]</scope>
    <source>
        <strain evidence="4 5">MA1</strain>
    </source>
</reference>
<dbReference type="InterPro" id="IPR011703">
    <property type="entry name" value="ATPase_AAA-3"/>
</dbReference>
<dbReference type="InterPro" id="IPR027417">
    <property type="entry name" value="P-loop_NTPase"/>
</dbReference>
<dbReference type="EMBL" id="JAFEJT020000008">
    <property type="protein sequence ID" value="MCH9275287.1"/>
    <property type="molecule type" value="Genomic_DNA"/>
</dbReference>
<dbReference type="CDD" id="cd00009">
    <property type="entry name" value="AAA"/>
    <property type="match status" value="1"/>
</dbReference>
<dbReference type="Pfam" id="PF07726">
    <property type="entry name" value="AAA_3"/>
    <property type="match status" value="1"/>
</dbReference>
<comment type="caution">
    <text evidence="4">The sequence shown here is derived from an EMBL/GenBank/DDBJ whole genome shotgun (WGS) entry which is preliminary data.</text>
</comment>
<feature type="compositionally biased region" description="Low complexity" evidence="1">
    <location>
        <begin position="77"/>
        <end position="93"/>
    </location>
</feature>